<dbReference type="AlphaFoldDB" id="A0AA39WQG7"/>
<feature type="compositionally biased region" description="Polar residues" evidence="1">
    <location>
        <begin position="60"/>
        <end position="78"/>
    </location>
</feature>
<evidence type="ECO:0000256" key="1">
    <source>
        <dbReference type="SAM" id="MobiDB-lite"/>
    </source>
</evidence>
<name>A0AA39WQG7_9PEZI</name>
<dbReference type="EMBL" id="JAULSU010000004">
    <property type="protein sequence ID" value="KAK0619698.1"/>
    <property type="molecule type" value="Genomic_DNA"/>
</dbReference>
<protein>
    <submittedName>
        <fullName evidence="2">Uncharacterized protein</fullName>
    </submittedName>
</protein>
<feature type="region of interest" description="Disordered" evidence="1">
    <location>
        <begin position="58"/>
        <end position="83"/>
    </location>
</feature>
<reference evidence="2" key="1">
    <citation type="submission" date="2023-06" db="EMBL/GenBank/DDBJ databases">
        <title>Genome-scale phylogeny and comparative genomics of the fungal order Sordariales.</title>
        <authorList>
            <consortium name="Lawrence Berkeley National Laboratory"/>
            <person name="Hensen N."/>
            <person name="Bonometti L."/>
            <person name="Westerberg I."/>
            <person name="Brannstrom I.O."/>
            <person name="Guillou S."/>
            <person name="Cros-Aarteil S."/>
            <person name="Calhoun S."/>
            <person name="Haridas S."/>
            <person name="Kuo A."/>
            <person name="Mondo S."/>
            <person name="Pangilinan J."/>
            <person name="Riley R."/>
            <person name="Labutti K."/>
            <person name="Andreopoulos B."/>
            <person name="Lipzen A."/>
            <person name="Chen C."/>
            <person name="Yanf M."/>
            <person name="Daum C."/>
            <person name="Ng V."/>
            <person name="Clum A."/>
            <person name="Steindorff A."/>
            <person name="Ohm R."/>
            <person name="Martin F."/>
            <person name="Silar P."/>
            <person name="Natvig D."/>
            <person name="Lalanne C."/>
            <person name="Gautier V."/>
            <person name="Ament-Velasquez S.L."/>
            <person name="Kruys A."/>
            <person name="Hutchinson M.I."/>
            <person name="Powell A.J."/>
            <person name="Barry K."/>
            <person name="Miller A.N."/>
            <person name="Grigoriev I.V."/>
            <person name="Debuchy R."/>
            <person name="Gladieux P."/>
            <person name="Thoren M.H."/>
            <person name="Johannesson H."/>
        </authorList>
    </citation>
    <scope>NUCLEOTIDE SEQUENCE</scope>
    <source>
        <strain evidence="2">CBS 606.72</strain>
    </source>
</reference>
<comment type="caution">
    <text evidence="2">The sequence shown here is derived from an EMBL/GenBank/DDBJ whole genome shotgun (WGS) entry which is preliminary data.</text>
</comment>
<keyword evidence="3" id="KW-1185">Reference proteome</keyword>
<feature type="compositionally biased region" description="Polar residues" evidence="1">
    <location>
        <begin position="109"/>
        <end position="119"/>
    </location>
</feature>
<accession>A0AA39WQG7</accession>
<evidence type="ECO:0000313" key="2">
    <source>
        <dbReference type="EMBL" id="KAK0619698.1"/>
    </source>
</evidence>
<sequence length="280" mass="30097">MVGGSGSRTGFHVWFCCHCGDGPYTTPVSLSCSNPTCFHYRCHLCLVEKVKFPRNREEGSASTLNSWDPTRTANSSTYPGVRNQVGEVPVGRAIKDGHHYSSRLAVTDATPSGQTSQAASVPLTPASPVADPQNTEPAAAENVSLNLSLNLSDKQARSFVQALAKRLCEDSGVGGQGLQAVASQLPDLLQTFALRAVAERGSPESTEAGELVRKYESRITSSATRTETTCHTQILALGRASWQIDSLSEYGAPDTYWAGHPRSPTISGRPSQLRYWLVKS</sequence>
<feature type="region of interest" description="Disordered" evidence="1">
    <location>
        <begin position="107"/>
        <end position="138"/>
    </location>
</feature>
<organism evidence="2 3">
    <name type="scientific">Immersiella caudata</name>
    <dbReference type="NCBI Taxonomy" id="314043"/>
    <lineage>
        <taxon>Eukaryota</taxon>
        <taxon>Fungi</taxon>
        <taxon>Dikarya</taxon>
        <taxon>Ascomycota</taxon>
        <taxon>Pezizomycotina</taxon>
        <taxon>Sordariomycetes</taxon>
        <taxon>Sordariomycetidae</taxon>
        <taxon>Sordariales</taxon>
        <taxon>Lasiosphaeriaceae</taxon>
        <taxon>Immersiella</taxon>
    </lineage>
</organism>
<proteinExistence type="predicted"/>
<dbReference type="Proteomes" id="UP001175000">
    <property type="component" value="Unassembled WGS sequence"/>
</dbReference>
<gene>
    <name evidence="2" type="ORF">B0T14DRAFT_211663</name>
</gene>
<evidence type="ECO:0000313" key="3">
    <source>
        <dbReference type="Proteomes" id="UP001175000"/>
    </source>
</evidence>